<sequence>MHVGIIESTTRTLDLYDEQFARVLAGAGTPEIIDAVVAGCDTITAALVVDGVDCEVARAPASATLDPRRDRWVLDLVVEGHRAGRPVVVPREGVNAVFHPATVSGRYVGGLVVLARGDVSAGFVRTVGRFAGLYSLVAARDLALLPPGGVEDLPVIKDLLTHHTVDSDLRVRAARAGIDLSAEWTVAVVGPNSRADPRRIRTAIGDCRFDLVSIHGGVVVVMAGGADAAGTASDIAAGIRRTAGIDVLVCAVSVDHAASGGVMRAYELVAEAERFLRVAGRRVGAVDVAALPAYVSLLKSVSASELADFVGSLLGPLREFDAATSSELVRTVAVFFEENMNTAATARRLGLHPNTVIKRHRRITELLGGDWGDGASAVNLRLALSIDGLAADRPASSLRDARSTVQ</sequence>
<dbReference type="InterPro" id="IPR025736">
    <property type="entry name" value="PucR_C-HTH_dom"/>
</dbReference>
<dbReference type="RefSeq" id="WP_068574544.1">
    <property type="nucleotide sequence ID" value="NZ_LSRF01000058.1"/>
</dbReference>
<dbReference type="Gene3D" id="1.10.10.2840">
    <property type="entry name" value="PucR C-terminal helix-turn-helix domain"/>
    <property type="match status" value="1"/>
</dbReference>
<dbReference type="InterPro" id="IPR051448">
    <property type="entry name" value="CdaR-like_regulators"/>
</dbReference>
<dbReference type="Proteomes" id="UP000070258">
    <property type="component" value="Unassembled WGS sequence"/>
</dbReference>
<protein>
    <recommendedName>
        <fullName evidence="6">PucR C-terminal helix-turn-helix domain-containing protein</fullName>
    </recommendedName>
</protein>
<feature type="domain" description="PucR C-terminal helix-turn-helix" evidence="2">
    <location>
        <begin position="328"/>
        <end position="385"/>
    </location>
</feature>
<comment type="caution">
    <text evidence="4">The sequence shown here is derived from an EMBL/GenBank/DDBJ whole genome shotgun (WGS) entry which is preliminary data.</text>
</comment>
<dbReference type="AlphaFoldDB" id="A0A137ZZH5"/>
<dbReference type="EMBL" id="LSRF01000058">
    <property type="protein sequence ID" value="KXP03603.1"/>
    <property type="molecule type" value="Genomic_DNA"/>
</dbReference>
<organism evidence="4 5">
    <name type="scientific">Tsukamurella pseudospumae</name>
    <dbReference type="NCBI Taxonomy" id="239498"/>
    <lineage>
        <taxon>Bacteria</taxon>
        <taxon>Bacillati</taxon>
        <taxon>Actinomycetota</taxon>
        <taxon>Actinomycetes</taxon>
        <taxon>Mycobacteriales</taxon>
        <taxon>Tsukamurellaceae</taxon>
        <taxon>Tsukamurella</taxon>
    </lineage>
</organism>
<comment type="similarity">
    <text evidence="1">Belongs to the CdaR family.</text>
</comment>
<evidence type="ECO:0000259" key="3">
    <source>
        <dbReference type="Pfam" id="PF17853"/>
    </source>
</evidence>
<name>A0A137ZZH5_9ACTN</name>
<feature type="domain" description="CdaR GGDEF-like" evidence="3">
    <location>
        <begin position="165"/>
        <end position="267"/>
    </location>
</feature>
<dbReference type="PANTHER" id="PTHR33744">
    <property type="entry name" value="CARBOHYDRATE DIACID REGULATOR"/>
    <property type="match status" value="1"/>
</dbReference>
<gene>
    <name evidence="4" type="ORF">AXK60_17515</name>
</gene>
<dbReference type="OrthoDB" id="8026818at2"/>
<dbReference type="InterPro" id="IPR041522">
    <property type="entry name" value="CdaR_GGDEF"/>
</dbReference>
<evidence type="ECO:0000313" key="4">
    <source>
        <dbReference type="EMBL" id="KXP03603.1"/>
    </source>
</evidence>
<dbReference type="Pfam" id="PF13556">
    <property type="entry name" value="HTH_30"/>
    <property type="match status" value="1"/>
</dbReference>
<reference evidence="5" key="1">
    <citation type="submission" date="2016-02" db="EMBL/GenBank/DDBJ databases">
        <authorList>
            <person name="Wen L."/>
            <person name="He K."/>
            <person name="Yang H."/>
        </authorList>
    </citation>
    <scope>NUCLEOTIDE SEQUENCE [LARGE SCALE GENOMIC DNA]</scope>
    <source>
        <strain evidence="5">JCM 15929</strain>
    </source>
</reference>
<accession>A0A137ZZH5</accession>
<dbReference type="PANTHER" id="PTHR33744:SF7">
    <property type="entry name" value="PUCR FAMILY TRANSCRIPTIONAL REGULATOR"/>
    <property type="match status" value="1"/>
</dbReference>
<evidence type="ECO:0008006" key="6">
    <source>
        <dbReference type="Google" id="ProtNLM"/>
    </source>
</evidence>
<proteinExistence type="inferred from homology"/>
<evidence type="ECO:0000259" key="2">
    <source>
        <dbReference type="Pfam" id="PF13556"/>
    </source>
</evidence>
<evidence type="ECO:0000313" key="5">
    <source>
        <dbReference type="Proteomes" id="UP000070258"/>
    </source>
</evidence>
<dbReference type="InterPro" id="IPR042070">
    <property type="entry name" value="PucR_C-HTH_sf"/>
</dbReference>
<evidence type="ECO:0000256" key="1">
    <source>
        <dbReference type="ARBA" id="ARBA00006754"/>
    </source>
</evidence>
<dbReference type="Pfam" id="PF17853">
    <property type="entry name" value="GGDEF_2"/>
    <property type="match status" value="1"/>
</dbReference>
<dbReference type="STRING" id="239498.AXK60_17515"/>